<evidence type="ECO:0000259" key="1">
    <source>
        <dbReference type="PROSITE" id="PS51379"/>
    </source>
</evidence>
<gene>
    <name evidence="2" type="ORF">C7391_0373</name>
</gene>
<dbReference type="Gene3D" id="3.30.70.20">
    <property type="match status" value="1"/>
</dbReference>
<dbReference type="PANTHER" id="PTHR43312">
    <property type="entry name" value="D-THREO-ALDOSE 1-DEHYDROGENASE"/>
    <property type="match status" value="1"/>
</dbReference>
<dbReference type="PROSITE" id="PS00198">
    <property type="entry name" value="4FE4S_FER_1"/>
    <property type="match status" value="1"/>
</dbReference>
<protein>
    <recommendedName>
        <fullName evidence="1">4Fe-4S ferredoxin-type domain-containing protein</fullName>
    </recommendedName>
</protein>
<dbReference type="InterPro" id="IPR053135">
    <property type="entry name" value="AKR2_Oxidoreductase"/>
</dbReference>
<dbReference type="OrthoDB" id="7236at2157"/>
<keyword evidence="3" id="KW-1185">Reference proteome</keyword>
<organism evidence="2 3">
    <name type="scientific">Methanimicrococcus blatticola</name>
    <dbReference type="NCBI Taxonomy" id="91560"/>
    <lineage>
        <taxon>Archaea</taxon>
        <taxon>Methanobacteriati</taxon>
        <taxon>Methanobacteriota</taxon>
        <taxon>Stenosarchaea group</taxon>
        <taxon>Methanomicrobia</taxon>
        <taxon>Methanosarcinales</taxon>
        <taxon>Methanosarcinaceae</taxon>
        <taxon>Methanimicrococcus</taxon>
    </lineage>
</organism>
<dbReference type="InterPro" id="IPR036812">
    <property type="entry name" value="NAD(P)_OxRdtase_dom_sf"/>
</dbReference>
<dbReference type="PANTHER" id="PTHR43312:SF2">
    <property type="entry name" value="OXIDOREDUCTASE"/>
    <property type="match status" value="1"/>
</dbReference>
<dbReference type="InterPro" id="IPR020471">
    <property type="entry name" value="AKR"/>
</dbReference>
<dbReference type="GO" id="GO:0016491">
    <property type="term" value="F:oxidoreductase activity"/>
    <property type="evidence" value="ECO:0007669"/>
    <property type="project" value="InterPro"/>
</dbReference>
<dbReference type="RefSeq" id="WP_133516835.1">
    <property type="nucleotide sequence ID" value="NZ_JAHDUW010000001.1"/>
</dbReference>
<dbReference type="AlphaFoldDB" id="A0A484F8R6"/>
<dbReference type="Pfam" id="PF00248">
    <property type="entry name" value="Aldo_ket_red"/>
    <property type="match status" value="1"/>
</dbReference>
<dbReference type="InterPro" id="IPR017896">
    <property type="entry name" value="4Fe4S_Fe-S-bd"/>
</dbReference>
<dbReference type="PROSITE" id="PS51379">
    <property type="entry name" value="4FE4S_FER_2"/>
    <property type="match status" value="1"/>
</dbReference>
<comment type="caution">
    <text evidence="2">The sequence shown here is derived from an EMBL/GenBank/DDBJ whole genome shotgun (WGS) entry which is preliminary data.</text>
</comment>
<reference evidence="2 3" key="1">
    <citation type="submission" date="2019-03" db="EMBL/GenBank/DDBJ databases">
        <title>Genomic Encyclopedia of Type Strains, Phase IV (KMG-IV): sequencing the most valuable type-strain genomes for metagenomic binning, comparative biology and taxonomic classification.</title>
        <authorList>
            <person name="Goeker M."/>
        </authorList>
    </citation>
    <scope>NUCLEOTIDE SEQUENCE [LARGE SCALE GENOMIC DNA]</scope>
    <source>
        <strain evidence="2 3">DSM 13328</strain>
    </source>
</reference>
<sequence length="370" mass="42490">MKRLGFGLMRLPQKDENDYSNIDMEQTIKMADYFLEKGFTHFDTGYPYHNGNSETAFREGVVKRHPRGAFTISDKLPTWMITSNDDCQKYFDEQLERCGVDYFDLYFLHNLGEKSYEDSLKYGGFDFMRKMKTEGKAKTIGFSYHDKADVLDKILTEQPDMDYVLLQINYADWETETIESRKCYEAATKHGVSVIVMEPLKGGSLVTVPAEVEKLFKDARPEMSVASWAIRFAASLENVVCVLSGMSNMEQMEDNIRYMENFEPLNAEEQEIIAKASEMIKEAFAIPCTACNYCIDDCPKNIPIPKYFSLYNNQDQFGLLPPHFAYYTNLIADHGKASDCISCKKCESHCPQHIRIAEEMEKVTAVFDSQ</sequence>
<proteinExistence type="predicted"/>
<dbReference type="SUPFAM" id="SSF51430">
    <property type="entry name" value="NAD(P)-linked oxidoreductase"/>
    <property type="match status" value="1"/>
</dbReference>
<dbReference type="InterPro" id="IPR017900">
    <property type="entry name" value="4Fe4S_Fe_S_CS"/>
</dbReference>
<dbReference type="SUPFAM" id="SSF46548">
    <property type="entry name" value="alpha-helical ferredoxin"/>
    <property type="match status" value="1"/>
</dbReference>
<dbReference type="PRINTS" id="PR00069">
    <property type="entry name" value="ALDKETRDTASE"/>
</dbReference>
<accession>A0A484F8R6</accession>
<dbReference type="Pfam" id="PF13187">
    <property type="entry name" value="Fer4_9"/>
    <property type="match status" value="1"/>
</dbReference>
<dbReference type="EMBL" id="SNYS01000005">
    <property type="protein sequence ID" value="TDQ71266.1"/>
    <property type="molecule type" value="Genomic_DNA"/>
</dbReference>
<dbReference type="CDD" id="cd19096">
    <property type="entry name" value="AKR_Fe-S_oxidoreductase"/>
    <property type="match status" value="1"/>
</dbReference>
<evidence type="ECO:0000313" key="2">
    <source>
        <dbReference type="EMBL" id="TDQ71266.1"/>
    </source>
</evidence>
<feature type="domain" description="4Fe-4S ferredoxin-type" evidence="1">
    <location>
        <begin position="328"/>
        <end position="359"/>
    </location>
</feature>
<dbReference type="Gene3D" id="3.20.20.100">
    <property type="entry name" value="NADP-dependent oxidoreductase domain"/>
    <property type="match status" value="1"/>
</dbReference>
<evidence type="ECO:0000313" key="3">
    <source>
        <dbReference type="Proteomes" id="UP000294855"/>
    </source>
</evidence>
<dbReference type="InterPro" id="IPR023210">
    <property type="entry name" value="NADP_OxRdtase_dom"/>
</dbReference>
<dbReference type="Proteomes" id="UP000294855">
    <property type="component" value="Unassembled WGS sequence"/>
</dbReference>
<name>A0A484F8R6_9EURY</name>